<keyword evidence="2" id="KW-0274">FAD</keyword>
<dbReference type="InterPro" id="IPR036318">
    <property type="entry name" value="FAD-bd_PCMH-like_sf"/>
</dbReference>
<protein>
    <submittedName>
        <fullName evidence="4">Glycolate oxidase</fullName>
    </submittedName>
</protein>
<dbReference type="EMBL" id="BMMX01000014">
    <property type="protein sequence ID" value="GGK97413.1"/>
    <property type="molecule type" value="Genomic_DNA"/>
</dbReference>
<dbReference type="InterPro" id="IPR016164">
    <property type="entry name" value="FAD-linked_Oxase-like_C"/>
</dbReference>
<dbReference type="Proteomes" id="UP000656042">
    <property type="component" value="Unassembled WGS sequence"/>
</dbReference>
<sequence>MGEKLPSREPLLHTLRDICGPDFARTARAVDRVAGGRVSFVATPATADAVSAVMRLADERGLAVKARGSGSKIDWGRPPRGVDLIVDTARLNGLWDHRAEDRTVEVATGTPVHALQAALALRGQRLAVDPPSRTATVGGMLAVNESGPLRHRFGSPAEFVDRVSYVDMHGLAADSDGEDGRPGIAEIDGVLLSARLRLQAAPAASRWVTVPAATPLQVHHVTEQVLALSLGESAIEMDLPAPAAARDSTPPRGTVAVLVEGDATDVTDRAARLVRELGDESAAADAAPSWWGRYPFEAADVALRISAATADLHAAVYALSDALRAPVAVRGSVGYGRVHAVLPGGMTAEEVTAALESVRQVLLARGGRVVAIVAPPALARQIDIAGREDLF</sequence>
<accession>A0A8J3C1Q3</accession>
<dbReference type="AlphaFoldDB" id="A0A8J3C1Q3"/>
<comment type="caution">
    <text evidence="4">The sequence shown here is derived from an EMBL/GenBank/DDBJ whole genome shotgun (WGS) entry which is preliminary data.</text>
</comment>
<dbReference type="InterPro" id="IPR016166">
    <property type="entry name" value="FAD-bd_PCMH"/>
</dbReference>
<dbReference type="GO" id="GO:0003824">
    <property type="term" value="F:catalytic activity"/>
    <property type="evidence" value="ECO:0007669"/>
    <property type="project" value="InterPro"/>
</dbReference>
<dbReference type="GO" id="GO:0071949">
    <property type="term" value="F:FAD binding"/>
    <property type="evidence" value="ECO:0007669"/>
    <property type="project" value="InterPro"/>
</dbReference>
<name>A0A8J3C1Q3_9ACTN</name>
<dbReference type="InterPro" id="IPR016169">
    <property type="entry name" value="FAD-bd_PCMH_sub2"/>
</dbReference>
<reference evidence="4" key="2">
    <citation type="submission" date="2020-09" db="EMBL/GenBank/DDBJ databases">
        <authorList>
            <person name="Sun Q."/>
            <person name="Zhou Y."/>
        </authorList>
    </citation>
    <scope>NUCLEOTIDE SEQUENCE</scope>
    <source>
        <strain evidence="4">CGMCC 4.7299</strain>
    </source>
</reference>
<dbReference type="RefSeq" id="WP_189080225.1">
    <property type="nucleotide sequence ID" value="NZ_BMMX01000014.1"/>
</dbReference>
<proteinExistence type="predicted"/>
<gene>
    <name evidence="4" type="primary">glcE</name>
    <name evidence="4" type="ORF">GCM10012284_34530</name>
</gene>
<evidence type="ECO:0000259" key="3">
    <source>
        <dbReference type="PROSITE" id="PS51387"/>
    </source>
</evidence>
<keyword evidence="5" id="KW-1185">Reference proteome</keyword>
<organism evidence="4 5">
    <name type="scientific">Mangrovihabitans endophyticus</name>
    <dbReference type="NCBI Taxonomy" id="1751298"/>
    <lineage>
        <taxon>Bacteria</taxon>
        <taxon>Bacillati</taxon>
        <taxon>Actinomycetota</taxon>
        <taxon>Actinomycetes</taxon>
        <taxon>Micromonosporales</taxon>
        <taxon>Micromonosporaceae</taxon>
        <taxon>Mangrovihabitans</taxon>
    </lineage>
</organism>
<dbReference type="SUPFAM" id="SSF55103">
    <property type="entry name" value="FAD-linked oxidases, C-terminal domain"/>
    <property type="match status" value="1"/>
</dbReference>
<dbReference type="SUPFAM" id="SSF56176">
    <property type="entry name" value="FAD-binding/transporter-associated domain-like"/>
    <property type="match status" value="1"/>
</dbReference>
<evidence type="ECO:0000313" key="4">
    <source>
        <dbReference type="EMBL" id="GGK97413.1"/>
    </source>
</evidence>
<dbReference type="Pfam" id="PF01565">
    <property type="entry name" value="FAD_binding_4"/>
    <property type="match status" value="1"/>
</dbReference>
<evidence type="ECO:0000256" key="2">
    <source>
        <dbReference type="ARBA" id="ARBA00022827"/>
    </source>
</evidence>
<dbReference type="PANTHER" id="PTHR11748">
    <property type="entry name" value="D-LACTATE DEHYDROGENASE"/>
    <property type="match status" value="1"/>
</dbReference>
<dbReference type="InterPro" id="IPR006094">
    <property type="entry name" value="Oxid_FAD_bind_N"/>
</dbReference>
<feature type="domain" description="FAD-binding PCMH-type" evidence="3">
    <location>
        <begin position="33"/>
        <end position="201"/>
    </location>
</feature>
<evidence type="ECO:0000256" key="1">
    <source>
        <dbReference type="ARBA" id="ARBA00022630"/>
    </source>
</evidence>
<dbReference type="PROSITE" id="PS51387">
    <property type="entry name" value="FAD_PCMH"/>
    <property type="match status" value="1"/>
</dbReference>
<evidence type="ECO:0000313" key="5">
    <source>
        <dbReference type="Proteomes" id="UP000656042"/>
    </source>
</evidence>
<dbReference type="PANTHER" id="PTHR11748:SF103">
    <property type="entry name" value="GLYCOLATE OXIDASE SUBUNIT GLCE"/>
    <property type="match status" value="1"/>
</dbReference>
<keyword evidence="1" id="KW-0285">Flavoprotein</keyword>
<reference evidence="4" key="1">
    <citation type="journal article" date="2014" name="Int. J. Syst. Evol. Microbiol.">
        <title>Complete genome sequence of Corynebacterium casei LMG S-19264T (=DSM 44701T), isolated from a smear-ripened cheese.</title>
        <authorList>
            <consortium name="US DOE Joint Genome Institute (JGI-PGF)"/>
            <person name="Walter F."/>
            <person name="Albersmeier A."/>
            <person name="Kalinowski J."/>
            <person name="Ruckert C."/>
        </authorList>
    </citation>
    <scope>NUCLEOTIDE SEQUENCE</scope>
    <source>
        <strain evidence="4">CGMCC 4.7299</strain>
    </source>
</reference>
<dbReference type="Gene3D" id="3.30.465.10">
    <property type="match status" value="1"/>
</dbReference>